<proteinExistence type="predicted"/>
<accession>A0A9P6CV72</accession>
<sequence>MHLKGSHCLPRSLFWTNINGGPFITTSATAQIPSPRPVKGKAMVKHINDLPYDVLQEIFIHCLLEFPFCEQPDVTIAPMLLLQVCTTWRQVALASPTLWKTLYILLNLECDDQSFDTNTRNPHAFEVQIEFLQWWREKLGTSAPNVIIGLPTLSPPSEDGELYVAKKEELLFLCEFFNSAQYLDVSILFWYLFSAAEEGDFTFTFPNLHTLRAEYHEILFNSDEDNEEFDALPLGNFYNHTINAIILEECPLKHLRLERSGLTQRDPLIFSSWSQITDIHLSEIVDVYLTTWYNFLRSLPNLHSAYFHMSGELAIGTYTRPPPPTSLPNLLSLVISLTTNNHIPFPAGIGNPFTWLLENVDTPLLEELSLHDNVGGGWSRPTITPAPQSSISRRFTGTARP</sequence>
<evidence type="ECO:0008006" key="4">
    <source>
        <dbReference type="Google" id="ProtNLM"/>
    </source>
</evidence>
<organism evidence="2 3">
    <name type="scientific">Pholiota conissans</name>
    <dbReference type="NCBI Taxonomy" id="109636"/>
    <lineage>
        <taxon>Eukaryota</taxon>
        <taxon>Fungi</taxon>
        <taxon>Dikarya</taxon>
        <taxon>Basidiomycota</taxon>
        <taxon>Agaricomycotina</taxon>
        <taxon>Agaricomycetes</taxon>
        <taxon>Agaricomycetidae</taxon>
        <taxon>Agaricales</taxon>
        <taxon>Agaricineae</taxon>
        <taxon>Strophariaceae</taxon>
        <taxon>Pholiota</taxon>
    </lineage>
</organism>
<feature type="compositionally biased region" description="Polar residues" evidence="1">
    <location>
        <begin position="381"/>
        <end position="395"/>
    </location>
</feature>
<name>A0A9P6CV72_9AGAR</name>
<comment type="caution">
    <text evidence="2">The sequence shown here is derived from an EMBL/GenBank/DDBJ whole genome shotgun (WGS) entry which is preliminary data.</text>
</comment>
<evidence type="ECO:0000313" key="2">
    <source>
        <dbReference type="EMBL" id="KAF9480397.1"/>
    </source>
</evidence>
<dbReference type="EMBL" id="MU155195">
    <property type="protein sequence ID" value="KAF9480397.1"/>
    <property type="molecule type" value="Genomic_DNA"/>
</dbReference>
<dbReference type="SUPFAM" id="SSF81383">
    <property type="entry name" value="F-box domain"/>
    <property type="match status" value="1"/>
</dbReference>
<dbReference type="InterPro" id="IPR036047">
    <property type="entry name" value="F-box-like_dom_sf"/>
</dbReference>
<keyword evidence="3" id="KW-1185">Reference proteome</keyword>
<protein>
    <recommendedName>
        <fullName evidence="4">F-box domain-containing protein</fullName>
    </recommendedName>
</protein>
<evidence type="ECO:0000313" key="3">
    <source>
        <dbReference type="Proteomes" id="UP000807469"/>
    </source>
</evidence>
<dbReference type="Gene3D" id="1.20.1280.50">
    <property type="match status" value="1"/>
</dbReference>
<dbReference type="AlphaFoldDB" id="A0A9P6CV72"/>
<feature type="region of interest" description="Disordered" evidence="1">
    <location>
        <begin position="379"/>
        <end position="401"/>
    </location>
</feature>
<gene>
    <name evidence="2" type="ORF">BDN70DRAFT_616598</name>
</gene>
<dbReference type="Proteomes" id="UP000807469">
    <property type="component" value="Unassembled WGS sequence"/>
</dbReference>
<reference evidence="2" key="1">
    <citation type="submission" date="2020-11" db="EMBL/GenBank/DDBJ databases">
        <authorList>
            <consortium name="DOE Joint Genome Institute"/>
            <person name="Ahrendt S."/>
            <person name="Riley R."/>
            <person name="Andreopoulos W."/>
            <person name="Labutti K."/>
            <person name="Pangilinan J."/>
            <person name="Ruiz-Duenas F.J."/>
            <person name="Barrasa J.M."/>
            <person name="Sanchez-Garcia M."/>
            <person name="Camarero S."/>
            <person name="Miyauchi S."/>
            <person name="Serrano A."/>
            <person name="Linde D."/>
            <person name="Babiker R."/>
            <person name="Drula E."/>
            <person name="Ayuso-Fernandez I."/>
            <person name="Pacheco R."/>
            <person name="Padilla G."/>
            <person name="Ferreira P."/>
            <person name="Barriuso J."/>
            <person name="Kellner H."/>
            <person name="Castanera R."/>
            <person name="Alfaro M."/>
            <person name="Ramirez L."/>
            <person name="Pisabarro A.G."/>
            <person name="Kuo A."/>
            <person name="Tritt A."/>
            <person name="Lipzen A."/>
            <person name="He G."/>
            <person name="Yan M."/>
            <person name="Ng V."/>
            <person name="Cullen D."/>
            <person name="Martin F."/>
            <person name="Rosso M.-N."/>
            <person name="Henrissat B."/>
            <person name="Hibbett D."/>
            <person name="Martinez A.T."/>
            <person name="Grigoriev I.V."/>
        </authorList>
    </citation>
    <scope>NUCLEOTIDE SEQUENCE</scope>
    <source>
        <strain evidence="2">CIRM-BRFM 674</strain>
    </source>
</reference>
<dbReference type="OrthoDB" id="3016965at2759"/>
<evidence type="ECO:0000256" key="1">
    <source>
        <dbReference type="SAM" id="MobiDB-lite"/>
    </source>
</evidence>